<keyword evidence="2" id="KW-0159">Chromosome partition</keyword>
<sequence length="211" mass="23331">MDQHRSTHELHMEGIGAVGVLEPIVVRPVLGTDLFEIIAGERRWRAARNVFGDDYDMPVVIKDASDEAAEAMSVIENYYRAAMSPAEEARAAQRQLLRQRGDKEEAARLMGWSPEVLERRLALMACTPAVLKALTTRSIQLGHAELLSGTPPEKQDGVLTQKVPVTLPKSQLGRYARRLPDGSLVFAASGQTCEKVEPYAFVSVLRPGRRL</sequence>
<comment type="similarity">
    <text evidence="1">Belongs to the ParB family.</text>
</comment>
<dbReference type="Gene3D" id="3.90.1530.30">
    <property type="match status" value="1"/>
</dbReference>
<dbReference type="PANTHER" id="PTHR33375:SF1">
    <property type="entry name" value="CHROMOSOME-PARTITIONING PROTEIN PARB-RELATED"/>
    <property type="match status" value="1"/>
</dbReference>
<dbReference type="GO" id="GO:0007059">
    <property type="term" value="P:chromosome segregation"/>
    <property type="evidence" value="ECO:0007669"/>
    <property type="project" value="UniProtKB-KW"/>
</dbReference>
<dbReference type="Gene3D" id="1.10.10.2830">
    <property type="match status" value="1"/>
</dbReference>
<feature type="domain" description="ParB-like N-terminal" evidence="3">
    <location>
        <begin position="1"/>
        <end position="78"/>
    </location>
</feature>
<protein>
    <recommendedName>
        <fullName evidence="3">ParB-like N-terminal domain-containing protein</fullName>
    </recommendedName>
</protein>
<dbReference type="NCBIfam" id="TIGR00180">
    <property type="entry name" value="parB_part"/>
    <property type="match status" value="1"/>
</dbReference>
<dbReference type="InterPro" id="IPR003115">
    <property type="entry name" value="ParB_N"/>
</dbReference>
<comment type="caution">
    <text evidence="4">The sequence shown here is derived from an EMBL/GenBank/DDBJ whole genome shotgun (WGS) entry which is preliminary data.</text>
</comment>
<dbReference type="GO" id="GO:0005694">
    <property type="term" value="C:chromosome"/>
    <property type="evidence" value="ECO:0007669"/>
    <property type="project" value="TreeGrafter"/>
</dbReference>
<dbReference type="RefSeq" id="WP_227740917.1">
    <property type="nucleotide sequence ID" value="NZ_AP031496.1"/>
</dbReference>
<name>A0AAV3U483_9ALTE</name>
<dbReference type="Pfam" id="PF02195">
    <property type="entry name" value="ParB_N"/>
    <property type="match status" value="1"/>
</dbReference>
<dbReference type="InterPro" id="IPR041468">
    <property type="entry name" value="HTH_ParB/Spo0J"/>
</dbReference>
<dbReference type="GO" id="GO:0003677">
    <property type="term" value="F:DNA binding"/>
    <property type="evidence" value="ECO:0007669"/>
    <property type="project" value="InterPro"/>
</dbReference>
<evidence type="ECO:0000313" key="4">
    <source>
        <dbReference type="EMBL" id="GAA4946327.1"/>
    </source>
</evidence>
<reference evidence="5" key="1">
    <citation type="journal article" date="2019" name="Int. J. Syst. Evol. Microbiol.">
        <title>The Global Catalogue of Microorganisms (GCM) 10K type strain sequencing project: providing services to taxonomists for standard genome sequencing and annotation.</title>
        <authorList>
            <consortium name="The Broad Institute Genomics Platform"/>
            <consortium name="The Broad Institute Genome Sequencing Center for Infectious Disease"/>
            <person name="Wu L."/>
            <person name="Ma J."/>
        </authorList>
    </citation>
    <scope>NUCLEOTIDE SEQUENCE [LARGE SCALE GENOMIC DNA]</scope>
    <source>
        <strain evidence="5">JCM 19134</strain>
    </source>
</reference>
<dbReference type="Proteomes" id="UP001409585">
    <property type="component" value="Unassembled WGS sequence"/>
</dbReference>
<dbReference type="SUPFAM" id="SSF110849">
    <property type="entry name" value="ParB/Sulfiredoxin"/>
    <property type="match status" value="1"/>
</dbReference>
<keyword evidence="5" id="KW-1185">Reference proteome</keyword>
<dbReference type="InterPro" id="IPR050336">
    <property type="entry name" value="Chromosome_partition/occlusion"/>
</dbReference>
<evidence type="ECO:0000313" key="5">
    <source>
        <dbReference type="Proteomes" id="UP001409585"/>
    </source>
</evidence>
<organism evidence="4 5">
    <name type="scientific">Halioxenophilus aromaticivorans</name>
    <dbReference type="NCBI Taxonomy" id="1306992"/>
    <lineage>
        <taxon>Bacteria</taxon>
        <taxon>Pseudomonadati</taxon>
        <taxon>Pseudomonadota</taxon>
        <taxon>Gammaproteobacteria</taxon>
        <taxon>Alteromonadales</taxon>
        <taxon>Alteromonadaceae</taxon>
        <taxon>Halioxenophilus</taxon>
    </lineage>
</organism>
<dbReference type="SMART" id="SM00470">
    <property type="entry name" value="ParB"/>
    <property type="match status" value="1"/>
</dbReference>
<dbReference type="SUPFAM" id="SSF109709">
    <property type="entry name" value="KorB DNA-binding domain-like"/>
    <property type="match status" value="1"/>
</dbReference>
<dbReference type="AlphaFoldDB" id="A0AAV3U483"/>
<dbReference type="EMBL" id="BAABLX010000025">
    <property type="protein sequence ID" value="GAA4946327.1"/>
    <property type="molecule type" value="Genomic_DNA"/>
</dbReference>
<evidence type="ECO:0000256" key="2">
    <source>
        <dbReference type="ARBA" id="ARBA00022829"/>
    </source>
</evidence>
<dbReference type="Pfam" id="PF17762">
    <property type="entry name" value="HTH_ParB"/>
    <property type="match status" value="1"/>
</dbReference>
<proteinExistence type="inferred from homology"/>
<evidence type="ECO:0000259" key="3">
    <source>
        <dbReference type="SMART" id="SM00470"/>
    </source>
</evidence>
<dbReference type="InterPro" id="IPR036086">
    <property type="entry name" value="ParB/Sulfiredoxin_sf"/>
</dbReference>
<accession>A0AAV3U483</accession>
<dbReference type="PANTHER" id="PTHR33375">
    <property type="entry name" value="CHROMOSOME-PARTITIONING PROTEIN PARB-RELATED"/>
    <property type="match status" value="1"/>
</dbReference>
<evidence type="ECO:0000256" key="1">
    <source>
        <dbReference type="ARBA" id="ARBA00006295"/>
    </source>
</evidence>
<gene>
    <name evidence="4" type="ORF">GCM10025791_27080</name>
</gene>
<dbReference type="InterPro" id="IPR004437">
    <property type="entry name" value="ParB/RepB/Spo0J"/>
</dbReference>